<dbReference type="CDD" id="cd03784">
    <property type="entry name" value="GT1_Gtf-like"/>
    <property type="match status" value="1"/>
</dbReference>
<sequence length="420" mass="45475">MKHALVIPLAAQGHVAATYRLSLQLARRGVTITFVTLANDVPNMKAYEELQGLDFRIISYPPSLAAAPSAAGFSAFGDLMKASGVHFKPILDDLKEFEGSLSVPGLPPLTYADLPTGSVCARPQLGIAIGKGMEKAEGIIVNTFYELEYPQVDEIERRLVEQASTSGSKKTELFLVGPLSNAANFKNLSFSRIGLKAGKLEHDTKGVESLQWLYSQPPHSVLYICMGSVYDWNPSQVNELALALESSGQRFLWVLPVGGQIASLDAVLPAGFEERMRSRGIGLVATGWVPQLQILTQSAVGGFLTHCGWNSSIESISAGVPLICWPQVAEQHLNRKYIVDVLKIGVDLGPRVSGSTFVRHEEFEKAVRFLMVEDEGKAMRSKVRELMLTASAAVTAGGASSRALDELSKRIPGNCTNLLH</sequence>
<reference evidence="5 6" key="1">
    <citation type="submission" date="2024-09" db="EMBL/GenBank/DDBJ databases">
        <title>Chromosome-scale assembly of Riccia sorocarpa.</title>
        <authorList>
            <person name="Paukszto L."/>
        </authorList>
    </citation>
    <scope>NUCLEOTIDE SEQUENCE [LARGE SCALE GENOMIC DNA]</scope>
    <source>
        <strain evidence="5">LP-2024</strain>
        <tissue evidence="5">Aerial parts of the thallus</tissue>
    </source>
</reference>
<dbReference type="InterPro" id="IPR002213">
    <property type="entry name" value="UDP_glucos_trans"/>
</dbReference>
<dbReference type="EC" id="2.4.1.-" evidence="4"/>
<dbReference type="AlphaFoldDB" id="A0ABD3I5B1"/>
<gene>
    <name evidence="5" type="ORF">R1sor_011497</name>
</gene>
<dbReference type="PROSITE" id="PS00375">
    <property type="entry name" value="UDPGT"/>
    <property type="match status" value="1"/>
</dbReference>
<evidence type="ECO:0000256" key="3">
    <source>
        <dbReference type="RuleBase" id="RU003718"/>
    </source>
</evidence>
<dbReference type="Gene3D" id="3.40.50.2000">
    <property type="entry name" value="Glycogen Phosphorylase B"/>
    <property type="match status" value="2"/>
</dbReference>
<keyword evidence="2 3" id="KW-0808">Transferase</keyword>
<name>A0ABD3I5B1_9MARC</name>
<evidence type="ECO:0000313" key="6">
    <source>
        <dbReference type="Proteomes" id="UP001633002"/>
    </source>
</evidence>
<accession>A0ABD3I5B1</accession>
<dbReference type="GO" id="GO:0016757">
    <property type="term" value="F:glycosyltransferase activity"/>
    <property type="evidence" value="ECO:0007669"/>
    <property type="project" value="UniProtKB-KW"/>
</dbReference>
<evidence type="ECO:0000256" key="1">
    <source>
        <dbReference type="ARBA" id="ARBA00009995"/>
    </source>
</evidence>
<evidence type="ECO:0000256" key="4">
    <source>
        <dbReference type="RuleBase" id="RU362057"/>
    </source>
</evidence>
<dbReference type="Pfam" id="PF00201">
    <property type="entry name" value="UDPGT"/>
    <property type="match status" value="1"/>
</dbReference>
<dbReference type="InterPro" id="IPR035595">
    <property type="entry name" value="UDP_glycos_trans_CS"/>
</dbReference>
<dbReference type="SUPFAM" id="SSF53756">
    <property type="entry name" value="UDP-Glycosyltransferase/glycogen phosphorylase"/>
    <property type="match status" value="1"/>
</dbReference>
<organism evidence="5 6">
    <name type="scientific">Riccia sorocarpa</name>
    <dbReference type="NCBI Taxonomy" id="122646"/>
    <lineage>
        <taxon>Eukaryota</taxon>
        <taxon>Viridiplantae</taxon>
        <taxon>Streptophyta</taxon>
        <taxon>Embryophyta</taxon>
        <taxon>Marchantiophyta</taxon>
        <taxon>Marchantiopsida</taxon>
        <taxon>Marchantiidae</taxon>
        <taxon>Marchantiales</taxon>
        <taxon>Ricciaceae</taxon>
        <taxon>Riccia</taxon>
    </lineage>
</organism>
<comment type="similarity">
    <text evidence="1 3">Belongs to the UDP-glycosyltransferase family.</text>
</comment>
<proteinExistence type="inferred from homology"/>
<keyword evidence="6" id="KW-1185">Reference proteome</keyword>
<dbReference type="PANTHER" id="PTHR48045:SF31">
    <property type="entry name" value="UDP-GLYCOSYLTRANSFERASE 76B1-LIKE"/>
    <property type="match status" value="1"/>
</dbReference>
<comment type="caution">
    <text evidence="5">The sequence shown here is derived from an EMBL/GenBank/DDBJ whole genome shotgun (WGS) entry which is preliminary data.</text>
</comment>
<keyword evidence="3" id="KW-0328">Glycosyltransferase</keyword>
<evidence type="ECO:0000256" key="2">
    <source>
        <dbReference type="ARBA" id="ARBA00022679"/>
    </source>
</evidence>
<evidence type="ECO:0000313" key="5">
    <source>
        <dbReference type="EMBL" id="KAL3697421.1"/>
    </source>
</evidence>
<dbReference type="PANTHER" id="PTHR48045">
    <property type="entry name" value="UDP-GLYCOSYLTRANSFERASE 72B1"/>
    <property type="match status" value="1"/>
</dbReference>
<dbReference type="EMBL" id="JBJQOH010000002">
    <property type="protein sequence ID" value="KAL3697421.1"/>
    <property type="molecule type" value="Genomic_DNA"/>
</dbReference>
<dbReference type="Proteomes" id="UP001633002">
    <property type="component" value="Unassembled WGS sequence"/>
</dbReference>
<protein>
    <recommendedName>
        <fullName evidence="4">Glycosyltransferase</fullName>
        <ecNumber evidence="4">2.4.1.-</ecNumber>
    </recommendedName>
</protein>
<dbReference type="FunFam" id="3.40.50.2000:FF:000056">
    <property type="entry name" value="Glycosyltransferase"/>
    <property type="match status" value="1"/>
</dbReference>